<sequence>MPASTSTSTATETIPLAEQKLHDMTIEQQKDLYGDEQVFNNYIVNLADRVRSSIGGGYSLPKEKIEPVKANVETFPTL</sequence>
<dbReference type="GeneID" id="11495192"/>
<evidence type="ECO:0000313" key="1">
    <source>
        <dbReference type="EMBL" id="CCD24789.1"/>
    </source>
</evidence>
<dbReference type="OMA" id="HDMTIEQ"/>
<reference evidence="1 2" key="1">
    <citation type="journal article" date="2011" name="Proc. Natl. Acad. Sci. U.S.A.">
        <title>Evolutionary erosion of yeast sex chromosomes by mating-type switching accidents.</title>
        <authorList>
            <person name="Gordon J.L."/>
            <person name="Armisen D."/>
            <person name="Proux-Wera E."/>
            <person name="Oheigeartaigh S.S."/>
            <person name="Byrne K.P."/>
            <person name="Wolfe K.H."/>
        </authorList>
    </citation>
    <scope>NUCLEOTIDE SEQUENCE [LARGE SCALE GENOMIC DNA]</scope>
    <source>
        <strain evidence="2">ATCC 10597 / BCRC 20456 / CBS 421 / NBRC 0211 / NRRL Y-12639</strain>
    </source>
</reference>
<dbReference type="KEGG" id="ndi:NDAI_0D04760"/>
<dbReference type="AlphaFoldDB" id="G0WAH8"/>
<dbReference type="RefSeq" id="XP_003670032.1">
    <property type="nucleotide sequence ID" value="XM_003669984.1"/>
</dbReference>
<organism evidence="1 2">
    <name type="scientific">Naumovozyma dairenensis (strain ATCC 10597 / BCRC 20456 / CBS 421 / NBRC 0211 / NRRL Y-12639)</name>
    <name type="common">Saccharomyces dairenensis</name>
    <dbReference type="NCBI Taxonomy" id="1071378"/>
    <lineage>
        <taxon>Eukaryota</taxon>
        <taxon>Fungi</taxon>
        <taxon>Dikarya</taxon>
        <taxon>Ascomycota</taxon>
        <taxon>Saccharomycotina</taxon>
        <taxon>Saccharomycetes</taxon>
        <taxon>Saccharomycetales</taxon>
        <taxon>Saccharomycetaceae</taxon>
        <taxon>Naumovozyma</taxon>
    </lineage>
</organism>
<proteinExistence type="predicted"/>
<dbReference type="HOGENOM" id="CLU_2776514_0_0_1"/>
<dbReference type="eggNOG" id="ENOG502T1MM">
    <property type="taxonomic scope" value="Eukaryota"/>
</dbReference>
<dbReference type="Proteomes" id="UP000000689">
    <property type="component" value="Chromosome 4"/>
</dbReference>
<dbReference type="OrthoDB" id="4045009at2759"/>
<dbReference type="EMBL" id="HE580270">
    <property type="protein sequence ID" value="CCD24789.1"/>
    <property type="molecule type" value="Genomic_DNA"/>
</dbReference>
<evidence type="ECO:0000313" key="2">
    <source>
        <dbReference type="Proteomes" id="UP000000689"/>
    </source>
</evidence>
<name>G0WAH8_NAUDC</name>
<protein>
    <submittedName>
        <fullName evidence="1">Uncharacterized protein</fullName>
    </submittedName>
</protein>
<gene>
    <name evidence="1" type="primary">NDAI0D04760</name>
    <name evidence="1" type="ordered locus">NDAI_0D04760</name>
</gene>
<keyword evidence="2" id="KW-1185">Reference proteome</keyword>
<accession>G0WAH8</accession>